<gene>
    <name evidence="1" type="ORF">GNF79_19460</name>
</gene>
<protein>
    <submittedName>
        <fullName evidence="1">Flagellar biosynthetic protein FliP</fullName>
    </submittedName>
</protein>
<keyword evidence="1" id="KW-0966">Cell projection</keyword>
<name>A0AAW9I9U2_CLOPF</name>
<comment type="caution">
    <text evidence="1">The sequence shown here is derived from an EMBL/GenBank/DDBJ whole genome shotgun (WGS) entry which is preliminary data.</text>
</comment>
<keyword evidence="1" id="KW-0969">Cilium</keyword>
<keyword evidence="1" id="KW-0282">Flagellum</keyword>
<feature type="non-terminal residue" evidence="1">
    <location>
        <position position="30"/>
    </location>
</feature>
<dbReference type="Proteomes" id="UP001291306">
    <property type="component" value="Unassembled WGS sequence"/>
</dbReference>
<dbReference type="AlphaFoldDB" id="A0AAW9I9U2"/>
<dbReference type="EMBL" id="WNVC01001128">
    <property type="protein sequence ID" value="MDZ5001190.1"/>
    <property type="molecule type" value="Genomic_DNA"/>
</dbReference>
<sequence length="30" mass="3449">MSKKKKYLFMMLIALALIFTFDKAVSAEPI</sequence>
<organism evidence="1 2">
    <name type="scientific">Clostridium perfringens</name>
    <dbReference type="NCBI Taxonomy" id="1502"/>
    <lineage>
        <taxon>Bacteria</taxon>
        <taxon>Bacillati</taxon>
        <taxon>Bacillota</taxon>
        <taxon>Clostridia</taxon>
        <taxon>Eubacteriales</taxon>
        <taxon>Clostridiaceae</taxon>
        <taxon>Clostridium</taxon>
    </lineage>
</organism>
<proteinExistence type="predicted"/>
<reference evidence="1" key="1">
    <citation type="submission" date="2019-11" db="EMBL/GenBank/DDBJ databases">
        <title>Characterization of Clostridium perfringens isolates from swine manure treated agricultural soils.</title>
        <authorList>
            <person name="Wushke S.T."/>
        </authorList>
    </citation>
    <scope>NUCLEOTIDE SEQUENCE</scope>
    <source>
        <strain evidence="1">X26</strain>
    </source>
</reference>
<evidence type="ECO:0000313" key="2">
    <source>
        <dbReference type="Proteomes" id="UP001291306"/>
    </source>
</evidence>
<evidence type="ECO:0000313" key="1">
    <source>
        <dbReference type="EMBL" id="MDZ5001190.1"/>
    </source>
</evidence>
<accession>A0AAW9I9U2</accession>